<accession>A0A1H9J4J0</accession>
<dbReference type="AlphaFoldDB" id="A0A1H9J4J0"/>
<feature type="region of interest" description="Disordered" evidence="1">
    <location>
        <begin position="1"/>
        <end position="30"/>
    </location>
</feature>
<gene>
    <name evidence="3" type="ORF">SAMN05216481_11651</name>
</gene>
<evidence type="ECO:0008006" key="5">
    <source>
        <dbReference type="Google" id="ProtNLM"/>
    </source>
</evidence>
<dbReference type="RefSeq" id="WP_093662697.1">
    <property type="nucleotide sequence ID" value="NZ_FOET01000016.1"/>
</dbReference>
<evidence type="ECO:0000256" key="2">
    <source>
        <dbReference type="SAM" id="Phobius"/>
    </source>
</evidence>
<dbReference type="Pfam" id="PF04341">
    <property type="entry name" value="DUF485"/>
    <property type="match status" value="1"/>
</dbReference>
<keyword evidence="2" id="KW-0472">Membrane</keyword>
<dbReference type="STRING" id="403935.SAMN05216481_11651"/>
<proteinExistence type="predicted"/>
<dbReference type="InterPro" id="IPR007436">
    <property type="entry name" value="DUF485"/>
</dbReference>
<dbReference type="Proteomes" id="UP000199055">
    <property type="component" value="Unassembled WGS sequence"/>
</dbReference>
<feature type="transmembrane region" description="Helical" evidence="2">
    <location>
        <begin position="97"/>
        <end position="117"/>
    </location>
</feature>
<dbReference type="EMBL" id="FOET01000016">
    <property type="protein sequence ID" value="SEQ81545.1"/>
    <property type="molecule type" value="Genomic_DNA"/>
</dbReference>
<feature type="compositionally biased region" description="Low complexity" evidence="1">
    <location>
        <begin position="21"/>
        <end position="30"/>
    </location>
</feature>
<evidence type="ECO:0000256" key="1">
    <source>
        <dbReference type="SAM" id="MobiDB-lite"/>
    </source>
</evidence>
<name>A0A1H9J4J0_9ACTN</name>
<organism evidence="3 4">
    <name type="scientific">Streptomyces radiopugnans</name>
    <dbReference type="NCBI Taxonomy" id="403935"/>
    <lineage>
        <taxon>Bacteria</taxon>
        <taxon>Bacillati</taxon>
        <taxon>Actinomycetota</taxon>
        <taxon>Actinomycetes</taxon>
        <taxon>Kitasatosporales</taxon>
        <taxon>Streptomycetaceae</taxon>
        <taxon>Streptomyces</taxon>
    </lineage>
</organism>
<keyword evidence="2" id="KW-1133">Transmembrane helix</keyword>
<feature type="transmembrane region" description="Helical" evidence="2">
    <location>
        <begin position="60"/>
        <end position="85"/>
    </location>
</feature>
<sequence>MRIDDPWHDTLASGWGEEHGATAAPFPRRAAPGTAAATAARLTRPRGAALRGTRGRHRRLVLSAGAALLACHLAYLVAVTAVPAAAGRTLGGGPVTAGTAAGLAQFAAVCLLVWAYARHTRPRRDGRVEASEPCRCGHEPFGAAGTAAQGRGDRAR</sequence>
<evidence type="ECO:0000313" key="4">
    <source>
        <dbReference type="Proteomes" id="UP000199055"/>
    </source>
</evidence>
<protein>
    <recommendedName>
        <fullName evidence="5">DUF485 domain-containing protein</fullName>
    </recommendedName>
</protein>
<evidence type="ECO:0000313" key="3">
    <source>
        <dbReference type="EMBL" id="SEQ81545.1"/>
    </source>
</evidence>
<reference evidence="3 4" key="1">
    <citation type="submission" date="2016-10" db="EMBL/GenBank/DDBJ databases">
        <authorList>
            <person name="de Groot N.N."/>
        </authorList>
    </citation>
    <scope>NUCLEOTIDE SEQUENCE [LARGE SCALE GENOMIC DNA]</scope>
    <source>
        <strain evidence="3 4">CGMCC 4.3519</strain>
    </source>
</reference>
<keyword evidence="2" id="KW-0812">Transmembrane</keyword>
<keyword evidence="4" id="KW-1185">Reference proteome</keyword>